<protein>
    <submittedName>
        <fullName evidence="3">Aryl sulfotransferase</fullName>
    </submittedName>
</protein>
<accession>A0A4Q1APH8</accession>
<dbReference type="InterPro" id="IPR010262">
    <property type="entry name" value="Arylsulfotransferase_bact"/>
</dbReference>
<keyword evidence="4" id="KW-1185">Reference proteome</keyword>
<evidence type="ECO:0000313" key="3">
    <source>
        <dbReference type="EMBL" id="RXK01388.1"/>
    </source>
</evidence>
<dbReference type="OrthoDB" id="264813at2"/>
<evidence type="ECO:0000313" key="4">
    <source>
        <dbReference type="Proteomes" id="UP000289758"/>
    </source>
</evidence>
<dbReference type="PANTHER" id="PTHR35340:SF10">
    <property type="entry name" value="CYTOPLASMIC PROTEIN"/>
    <property type="match status" value="1"/>
</dbReference>
<dbReference type="Proteomes" id="UP000289758">
    <property type="component" value="Unassembled WGS sequence"/>
</dbReference>
<dbReference type="InterPro" id="IPR053143">
    <property type="entry name" value="Arylsulfate_ST"/>
</dbReference>
<evidence type="ECO:0000256" key="1">
    <source>
        <dbReference type="SAM" id="SignalP"/>
    </source>
</evidence>
<comment type="caution">
    <text evidence="3">The sequence shown here is derived from an EMBL/GenBank/DDBJ whole genome shotgun (WGS) entry which is preliminary data.</text>
</comment>
<feature type="chain" id="PRO_5020830585" evidence="1">
    <location>
        <begin position="27"/>
        <end position="590"/>
    </location>
</feature>
<dbReference type="GO" id="GO:0004062">
    <property type="term" value="F:aryl sulfotransferase activity"/>
    <property type="evidence" value="ECO:0007669"/>
    <property type="project" value="InterPro"/>
</dbReference>
<evidence type="ECO:0000259" key="2">
    <source>
        <dbReference type="Pfam" id="PF17425"/>
    </source>
</evidence>
<dbReference type="PANTHER" id="PTHR35340">
    <property type="entry name" value="PQQ ENZYME REPEAT PROTEIN-RELATED"/>
    <property type="match status" value="1"/>
</dbReference>
<keyword evidence="1" id="KW-0732">Signal</keyword>
<dbReference type="AlphaFoldDB" id="A0A4Q1APH8"/>
<dbReference type="InterPro" id="IPR035391">
    <property type="entry name" value="Arylsulfotran_N"/>
</dbReference>
<name>A0A4Q1APH8_9BACT</name>
<feature type="signal peptide" evidence="1">
    <location>
        <begin position="1"/>
        <end position="26"/>
    </location>
</feature>
<feature type="domain" description="Arylsulfotransferase N-terminal" evidence="2">
    <location>
        <begin position="46"/>
        <end position="129"/>
    </location>
</feature>
<dbReference type="InterPro" id="IPR038477">
    <property type="entry name" value="ASST_N_sf"/>
</dbReference>
<sequence>MKISKIVSSLVLASMVVSVSPTFSMAKGDYGLYFDAEKSQGQLGAIISNPYEMAPQTAIIGLNGKAITDVSVSIEPKNGGAALSYKVPQQAIRTHDGIPVFGLYADYNNKINVTYKYQGKEIKETYKLYINPIVTFPGEYRTNNTTTYTPVKSSKEFKDRLYFVNNIYYEFHPDINWRRPGGAMPFSYPSTAEIIDQNGDIRWHLDTTKLFQKDSWNVDKLGFSMSYRQLKNGDILFMQGQRYMRYDIMGRKVYDRRLPRGFSDGAHEIVEASNGDVFIRVGKQNYLRPDGKIVHTLKDHIIEIDQTGQVVDVWDLNKILDNGRDVLLKALDQRAVCMSVDENAKHTEIDDSAPWGDVPGVGAGRNWAHTNSVYYNDSDDSIVVSLRHQGMAKITRDKKVKWILSSFNGWKGELAKKVLIPVDKNGKKLECGPNSCENTDFDWSFTQHTAYLNPELGKGYLTVFDNGEGRGNEQPAMVEDKYSRAVAYKIDENNMTVKQLWEYGKDRGFDWFSIVTGNVNYDKEKDSFHVASLNTYLMKFNKANGGFIDEIKLDKNGKPYLANEIKVNYSSAKEFGYRTGIVKPDLLFGK</sequence>
<dbReference type="Pfam" id="PF05935">
    <property type="entry name" value="Arylsulfotrans"/>
    <property type="match status" value="1"/>
</dbReference>
<dbReference type="Gene3D" id="2.60.40.3100">
    <property type="entry name" value="Arylsulphate sulphotransferase monomer, N-terminal domain"/>
    <property type="match status" value="1"/>
</dbReference>
<organism evidence="3 4">
    <name type="scientific">Halarcobacter ebronensis</name>
    <dbReference type="NCBI Taxonomy" id="1462615"/>
    <lineage>
        <taxon>Bacteria</taxon>
        <taxon>Pseudomonadati</taxon>
        <taxon>Campylobacterota</taxon>
        <taxon>Epsilonproteobacteria</taxon>
        <taxon>Campylobacterales</taxon>
        <taxon>Arcobacteraceae</taxon>
        <taxon>Halarcobacter</taxon>
    </lineage>
</organism>
<gene>
    <name evidence="3" type="ORF">CRV07_15020</name>
</gene>
<dbReference type="RefSeq" id="WP_129088413.1">
    <property type="nucleotide sequence ID" value="NZ_CP053836.1"/>
</dbReference>
<dbReference type="Pfam" id="PF17425">
    <property type="entry name" value="Arylsulfotran_N"/>
    <property type="match status" value="1"/>
</dbReference>
<reference evidence="3 4" key="1">
    <citation type="submission" date="2017-10" db="EMBL/GenBank/DDBJ databases">
        <title>Genomics of the genus Arcobacter.</title>
        <authorList>
            <person name="Perez-Cataluna A."/>
            <person name="Figueras M.J."/>
        </authorList>
    </citation>
    <scope>NUCLEOTIDE SEQUENCE [LARGE SCALE GENOMIC DNA]</scope>
    <source>
        <strain evidence="3 4">CECT 8441</strain>
    </source>
</reference>
<keyword evidence="3" id="KW-0808">Transferase</keyword>
<proteinExistence type="predicted"/>
<dbReference type="EMBL" id="PDKK01000023">
    <property type="protein sequence ID" value="RXK01388.1"/>
    <property type="molecule type" value="Genomic_DNA"/>
</dbReference>